<organism evidence="2 3">
    <name type="scientific">Halobacteriovorax vibrionivorans</name>
    <dbReference type="NCBI Taxonomy" id="2152716"/>
    <lineage>
        <taxon>Bacteria</taxon>
        <taxon>Pseudomonadati</taxon>
        <taxon>Bdellovibrionota</taxon>
        <taxon>Bacteriovoracia</taxon>
        <taxon>Bacteriovoracales</taxon>
        <taxon>Halobacteriovoraceae</taxon>
        <taxon>Halobacteriovorax</taxon>
    </lineage>
</organism>
<name>A0ABY0II68_9BACT</name>
<feature type="signal peptide" evidence="1">
    <location>
        <begin position="1"/>
        <end position="21"/>
    </location>
</feature>
<keyword evidence="3" id="KW-1185">Reference proteome</keyword>
<evidence type="ECO:0000256" key="1">
    <source>
        <dbReference type="SAM" id="SignalP"/>
    </source>
</evidence>
<evidence type="ECO:0000313" key="3">
    <source>
        <dbReference type="Proteomes" id="UP000443582"/>
    </source>
</evidence>
<dbReference type="Proteomes" id="UP000443582">
    <property type="component" value="Unassembled WGS sequence"/>
</dbReference>
<sequence>MKIQDKYSITLLFLFSSLIFAQDKNEVQDMSDPLAVYTQAGIGATNKGLNLKIGISYDTGIKNLMGMNVIEFKGSLGEELGWDKSSKRSNKLDSFRFRNFKADLTTGRGAQIDINYNFKQSYLAQRTGSASYALLQALPKYYFINLYPLAGLGVDFGKNVVEDDSSIDSGYSIYGVNALIGMYGKFTLTEKIWLNYNPFWLTAVSGSNLYEDSAYAPGKDNILLHEFAASYQFTPCFNLRYFANWSNLVDITDGDHRIEANYQF</sequence>
<protein>
    <recommendedName>
        <fullName evidence="4">Outer membrane protein beta-barrel domain-containing protein</fullName>
    </recommendedName>
</protein>
<dbReference type="EMBL" id="QDKL01000002">
    <property type="protein sequence ID" value="RZF21571.1"/>
    <property type="molecule type" value="Genomic_DNA"/>
</dbReference>
<dbReference type="RefSeq" id="WP_115361088.1">
    <property type="nucleotide sequence ID" value="NZ_QDKL01000002.1"/>
</dbReference>
<keyword evidence="1" id="KW-0732">Signal</keyword>
<accession>A0ABY0II68</accession>
<evidence type="ECO:0000313" key="2">
    <source>
        <dbReference type="EMBL" id="RZF21571.1"/>
    </source>
</evidence>
<gene>
    <name evidence="2" type="ORF">DAY19_07745</name>
</gene>
<feature type="chain" id="PRO_5046170658" description="Outer membrane protein beta-barrel domain-containing protein" evidence="1">
    <location>
        <begin position="22"/>
        <end position="264"/>
    </location>
</feature>
<comment type="caution">
    <text evidence="2">The sequence shown here is derived from an EMBL/GenBank/DDBJ whole genome shotgun (WGS) entry which is preliminary data.</text>
</comment>
<proteinExistence type="predicted"/>
<evidence type="ECO:0008006" key="4">
    <source>
        <dbReference type="Google" id="ProtNLM"/>
    </source>
</evidence>
<reference evidence="3" key="1">
    <citation type="journal article" date="2019" name="Int. J. Syst. Evol. Microbiol.">
        <title>Halobacteriovorax valvorus sp. nov., a novel prokaryotic predator isolated from coastal seawater of China.</title>
        <authorList>
            <person name="Chen M.-X."/>
        </authorList>
    </citation>
    <scope>NUCLEOTIDE SEQUENCE [LARGE SCALE GENOMIC DNA]</scope>
    <source>
        <strain evidence="3">BL9</strain>
    </source>
</reference>